<dbReference type="Gene3D" id="3.40.250.10">
    <property type="entry name" value="Rhodanese-like domain"/>
    <property type="match status" value="1"/>
</dbReference>
<evidence type="ECO:0000313" key="1">
    <source>
        <dbReference type="EMBL" id="RJF73295.1"/>
    </source>
</evidence>
<dbReference type="InterPro" id="IPR036873">
    <property type="entry name" value="Rhodanese-like_dom_sf"/>
</dbReference>
<dbReference type="EMBL" id="QYUJ01000014">
    <property type="protein sequence ID" value="RJF73295.1"/>
    <property type="molecule type" value="Genomic_DNA"/>
</dbReference>
<evidence type="ECO:0000313" key="2">
    <source>
        <dbReference type="Proteomes" id="UP000286287"/>
    </source>
</evidence>
<dbReference type="SUPFAM" id="SSF52821">
    <property type="entry name" value="Rhodanese/Cell cycle control phosphatase"/>
    <property type="match status" value="1"/>
</dbReference>
<reference evidence="1 2" key="1">
    <citation type="submission" date="2018-09" db="EMBL/GenBank/DDBJ databases">
        <authorList>
            <person name="Zhu H."/>
        </authorList>
    </citation>
    <scope>NUCLEOTIDE SEQUENCE [LARGE SCALE GENOMIC DNA]</scope>
    <source>
        <strain evidence="1 2">K2S05-167</strain>
    </source>
</reference>
<gene>
    <name evidence="1" type="ORF">D3875_18785</name>
</gene>
<keyword evidence="2" id="KW-1185">Reference proteome</keyword>
<comment type="caution">
    <text evidence="1">The sequence shown here is derived from an EMBL/GenBank/DDBJ whole genome shotgun (WGS) entry which is preliminary data.</text>
</comment>
<name>A0A418VAZ1_9DEIO</name>
<dbReference type="AlphaFoldDB" id="A0A418VAZ1"/>
<protein>
    <submittedName>
        <fullName evidence="1">Rhodanese-like domain-containing protein</fullName>
    </submittedName>
</protein>
<dbReference type="OrthoDB" id="73686at2"/>
<organism evidence="1 2">
    <name type="scientific">Deinococcus cavernae</name>
    <dbReference type="NCBI Taxonomy" id="2320857"/>
    <lineage>
        <taxon>Bacteria</taxon>
        <taxon>Thermotogati</taxon>
        <taxon>Deinococcota</taxon>
        <taxon>Deinococci</taxon>
        <taxon>Deinococcales</taxon>
        <taxon>Deinococcaceae</taxon>
        <taxon>Deinococcus</taxon>
    </lineage>
</organism>
<dbReference type="Proteomes" id="UP000286287">
    <property type="component" value="Unassembled WGS sequence"/>
</dbReference>
<dbReference type="RefSeq" id="WP_119766029.1">
    <property type="nucleotide sequence ID" value="NZ_QYUJ01000014.1"/>
</dbReference>
<sequence length="91" mass="9609">MPLSDVHTIIDLRPAQAGEPLAGRLPVVRLSMDDIEEGRHALTPAGGPYLVVCERGAHAGLAARYLRADGLNAEAWTGTPAALGQALRENE</sequence>
<proteinExistence type="predicted"/>
<accession>A0A418VAZ1</accession>